<dbReference type="PRINTS" id="PR00364">
    <property type="entry name" value="DISEASERSIST"/>
</dbReference>
<dbReference type="InterPro" id="IPR058922">
    <property type="entry name" value="WHD_DRP"/>
</dbReference>
<feature type="domain" description="Disease resistance N-terminal" evidence="8">
    <location>
        <begin position="34"/>
        <end position="110"/>
    </location>
</feature>
<dbReference type="InterPro" id="IPR027417">
    <property type="entry name" value="P-loop_NTPase"/>
</dbReference>
<accession>A0AAD6ESZ8</accession>
<dbReference type="Gene3D" id="3.40.50.300">
    <property type="entry name" value="P-loop containing nucleotide triphosphate hydrolases"/>
    <property type="match status" value="1"/>
</dbReference>
<dbReference type="InterPro" id="IPR056789">
    <property type="entry name" value="LRR_R13L1-DRL21"/>
</dbReference>
<sequence length="1327" mass="153444">MWLEGTISNLLSLGKKLLPAVNQFSSQPSSSSSSTEESHQNQIETELKKLMKLLEWIKARLYDAEEREIRDRSVKLWLKELRGVAYDAEDVLDEYHYEVLRAQVEATNASSSKSLKSNLIQVPDGMLDKIQQITCKFAEIAQHRIALQLSEEEAPRRCNSDMQIAPTSHFVVESDIIGRELEKKKLIDLLSNNHDGKTISVVTIVGTGGIGKTTLAQLVYNDLKNRKLFDKFGWVCVSEDFNVQRLIREVSESITGKPCDLTNMSALQMKISEEIEGKKVFLVLDDVWNENRSLWESFRKSFMSFSLFKILVTTRNETVAHIMQTQPTFKLNYMSEEQSWRLFQHYAFGKVVSNRGSNLVEIGKLIMKKCGNLPLAIKSIASLLRHEPKEESWREILDNELWESDVQNEIFQPLQISYARLPTYLKSCFLYCSMFPKDFHIDAEELVRLWISQGYVQNNGLKNKKKVGWEYIKQLWQRSFFQGEYREKSFIFTLHDIIHDLTRSISGHGCYSIGEDMVPNLPEELYHLYVVDRSKELTETDLPSSEKLTTLRTLFVRNTTYTGFNCFAQSLEAFELNFSEAQSLRALELTGDVYLNHVSFVNFKHLRYMCVDGMLERIPECIWSSYNLQYLTLYDNCLRELPESIKNLVSLEELTISCCRQLLVLPASLCQLKALRKLFICDCPVVKLPKSIKNLVSLEELKISDCYNLMVLPASLCQLKALRELFISNCPVMELPESIKNLVSLEELTISWCSQLLVLPASLCQLKALRELFISNCPVMELPESIKNLVSLEELTIKDCYHLEVLPASLCQLKALRELFISNCPVMELPRDIGNLTKLQYLVLIETGVRSLPPSLNKIIKNIQKLEVCLECSTIRWLEHLVDLGGTLIISMNHVCNLEDIRRANIESMHNLHRLVLTFDDFFPLDQYKYKGVFINFYNYHVNRYLESDSDHDKSLLCSLEPHHNLKELEIHEYFSPTFPRWIENRTLLESIVLNSSTISFLPFGGLRKLKHLKIEYCYSLPIIQEDSLPLMLEEIEISGCRNLISVTGIQRLESLVKLDIKDCRNLLWLDHCWDSKTCTITVTGCPKLREWPPQQHISFEENMLCIKDYGGRTFPDWIGNPTSCASLELIGLKRCAFITFLPFGDLQKLKRLIIHECSSLQIIQEEFLPLVLEEIKIFNCLNLISVKGMQRLKSLVKLIIANCENLCWLDPCERANIISVSRCPKLRELCSQHGICYVVEDSFYSFFRWSRILYWPAVHRAEPSAMRSPPPRRPRRPRRLLREDADHVDHFDHFVKTIESIVFSSLAIGKSIDFPIRFTRVDSLDQ</sequence>
<dbReference type="SUPFAM" id="SSF52540">
    <property type="entry name" value="P-loop containing nucleoside triphosphate hydrolases"/>
    <property type="match status" value="1"/>
</dbReference>
<evidence type="ECO:0000256" key="3">
    <source>
        <dbReference type="ARBA" id="ARBA00022737"/>
    </source>
</evidence>
<organism evidence="12 13">
    <name type="scientific">Rhynchospora tenuis</name>
    <dbReference type="NCBI Taxonomy" id="198213"/>
    <lineage>
        <taxon>Eukaryota</taxon>
        <taxon>Viridiplantae</taxon>
        <taxon>Streptophyta</taxon>
        <taxon>Embryophyta</taxon>
        <taxon>Tracheophyta</taxon>
        <taxon>Spermatophyta</taxon>
        <taxon>Magnoliopsida</taxon>
        <taxon>Liliopsida</taxon>
        <taxon>Poales</taxon>
        <taxon>Cyperaceae</taxon>
        <taxon>Cyperoideae</taxon>
        <taxon>Rhynchosporeae</taxon>
        <taxon>Rhynchospora</taxon>
    </lineage>
</organism>
<dbReference type="Pfam" id="PF25019">
    <property type="entry name" value="LRR_R13L1-DRL21"/>
    <property type="match status" value="2"/>
</dbReference>
<gene>
    <name evidence="12" type="ORF">LUZ61_003661</name>
</gene>
<dbReference type="Gene3D" id="1.10.10.10">
    <property type="entry name" value="Winged helix-like DNA-binding domain superfamily/Winged helix DNA-binding domain"/>
    <property type="match status" value="1"/>
</dbReference>
<dbReference type="InterPro" id="IPR041118">
    <property type="entry name" value="Rx_N"/>
</dbReference>
<keyword evidence="3" id="KW-0677">Repeat</keyword>
<keyword evidence="13" id="KW-1185">Reference proteome</keyword>
<dbReference type="PANTHER" id="PTHR36766:SF40">
    <property type="entry name" value="DISEASE RESISTANCE PROTEIN RGA3"/>
    <property type="match status" value="1"/>
</dbReference>
<feature type="domain" description="Disease resistance protein winged helix" evidence="9">
    <location>
        <begin position="434"/>
        <end position="501"/>
    </location>
</feature>
<dbReference type="GO" id="GO:0005524">
    <property type="term" value="F:ATP binding"/>
    <property type="evidence" value="ECO:0007669"/>
    <property type="project" value="UniProtKB-KW"/>
</dbReference>
<evidence type="ECO:0000259" key="9">
    <source>
        <dbReference type="Pfam" id="PF23559"/>
    </source>
</evidence>
<dbReference type="GO" id="GO:0043531">
    <property type="term" value="F:ADP binding"/>
    <property type="evidence" value="ECO:0007669"/>
    <property type="project" value="InterPro"/>
</dbReference>
<keyword evidence="6" id="KW-0067">ATP-binding</keyword>
<evidence type="ECO:0000256" key="1">
    <source>
        <dbReference type="ARBA" id="ARBA00008894"/>
    </source>
</evidence>
<evidence type="ECO:0000313" key="12">
    <source>
        <dbReference type="EMBL" id="KAJ3699956.1"/>
    </source>
</evidence>
<dbReference type="Pfam" id="PF00931">
    <property type="entry name" value="NB-ARC"/>
    <property type="match status" value="1"/>
</dbReference>
<evidence type="ECO:0000256" key="4">
    <source>
        <dbReference type="ARBA" id="ARBA00022741"/>
    </source>
</evidence>
<dbReference type="PANTHER" id="PTHR36766">
    <property type="entry name" value="PLANT BROAD-SPECTRUM MILDEW RESISTANCE PROTEIN RPW8"/>
    <property type="match status" value="1"/>
</dbReference>
<dbReference type="Pfam" id="PF23598">
    <property type="entry name" value="LRR_14"/>
    <property type="match status" value="1"/>
</dbReference>
<dbReference type="Gene3D" id="3.80.10.10">
    <property type="entry name" value="Ribonuclease Inhibitor"/>
    <property type="match status" value="4"/>
</dbReference>
<name>A0AAD6ESZ8_9POAL</name>
<protein>
    <submittedName>
        <fullName evidence="12">Uncharacterized protein</fullName>
    </submittedName>
</protein>
<dbReference type="InterPro" id="IPR042197">
    <property type="entry name" value="Apaf_helical"/>
</dbReference>
<keyword evidence="2" id="KW-0433">Leucine-rich repeat</keyword>
<evidence type="ECO:0000256" key="2">
    <source>
        <dbReference type="ARBA" id="ARBA00022614"/>
    </source>
</evidence>
<dbReference type="GO" id="GO:0002758">
    <property type="term" value="P:innate immune response-activating signaling pathway"/>
    <property type="evidence" value="ECO:0007669"/>
    <property type="project" value="UniProtKB-ARBA"/>
</dbReference>
<dbReference type="Gene3D" id="1.10.8.430">
    <property type="entry name" value="Helical domain of apoptotic protease-activating factors"/>
    <property type="match status" value="1"/>
</dbReference>
<feature type="domain" description="R13L1/DRL21-like LRR repeat region" evidence="11">
    <location>
        <begin position="1104"/>
        <end position="1158"/>
    </location>
</feature>
<evidence type="ECO:0000259" key="8">
    <source>
        <dbReference type="Pfam" id="PF18052"/>
    </source>
</evidence>
<dbReference type="Pfam" id="PF23559">
    <property type="entry name" value="WHD_DRP"/>
    <property type="match status" value="1"/>
</dbReference>
<keyword evidence="4" id="KW-0547">Nucleotide-binding</keyword>
<dbReference type="InterPro" id="IPR001611">
    <property type="entry name" value="Leu-rich_rpt"/>
</dbReference>
<proteinExistence type="inferred from homology"/>
<dbReference type="InterPro" id="IPR055414">
    <property type="entry name" value="LRR_R13L4/SHOC2-like"/>
</dbReference>
<dbReference type="GO" id="GO:0042742">
    <property type="term" value="P:defense response to bacterium"/>
    <property type="evidence" value="ECO:0007669"/>
    <property type="project" value="UniProtKB-ARBA"/>
</dbReference>
<comment type="caution">
    <text evidence="12">The sequence shown here is derived from an EMBL/GenBank/DDBJ whole genome shotgun (WGS) entry which is preliminary data.</text>
</comment>
<dbReference type="Pfam" id="PF18052">
    <property type="entry name" value="Rx_N"/>
    <property type="match status" value="1"/>
</dbReference>
<reference evidence="12 13" key="1">
    <citation type="journal article" date="2022" name="Cell">
        <title>Repeat-based holocentromeres influence genome architecture and karyotype evolution.</title>
        <authorList>
            <person name="Hofstatter P.G."/>
            <person name="Thangavel G."/>
            <person name="Lux T."/>
            <person name="Neumann P."/>
            <person name="Vondrak T."/>
            <person name="Novak P."/>
            <person name="Zhang M."/>
            <person name="Costa L."/>
            <person name="Castellani M."/>
            <person name="Scott A."/>
            <person name="Toegelov H."/>
            <person name="Fuchs J."/>
            <person name="Mata-Sucre Y."/>
            <person name="Dias Y."/>
            <person name="Vanzela A.L.L."/>
            <person name="Huettel B."/>
            <person name="Almeida C.C.S."/>
            <person name="Simkova H."/>
            <person name="Souza G."/>
            <person name="Pedrosa-Harand A."/>
            <person name="Macas J."/>
            <person name="Mayer K.F.X."/>
            <person name="Houben A."/>
            <person name="Marques A."/>
        </authorList>
    </citation>
    <scope>NUCLEOTIDE SEQUENCE [LARGE SCALE GENOMIC DNA]</scope>
    <source>
        <strain evidence="12">RhyTen1mFocal</strain>
    </source>
</reference>
<keyword evidence="5" id="KW-0611">Plant defense</keyword>
<dbReference type="Proteomes" id="UP001210211">
    <property type="component" value="Unassembled WGS sequence"/>
</dbReference>
<evidence type="ECO:0000313" key="13">
    <source>
        <dbReference type="Proteomes" id="UP001210211"/>
    </source>
</evidence>
<dbReference type="EMBL" id="JAMRDG010000001">
    <property type="protein sequence ID" value="KAJ3699956.1"/>
    <property type="molecule type" value="Genomic_DNA"/>
</dbReference>
<dbReference type="InterPro" id="IPR002182">
    <property type="entry name" value="NB-ARC"/>
</dbReference>
<evidence type="ECO:0000259" key="7">
    <source>
        <dbReference type="Pfam" id="PF00931"/>
    </source>
</evidence>
<evidence type="ECO:0000259" key="11">
    <source>
        <dbReference type="Pfam" id="PF25019"/>
    </source>
</evidence>
<dbReference type="GO" id="GO:0009626">
    <property type="term" value="P:plant-type hypersensitive response"/>
    <property type="evidence" value="ECO:0007669"/>
    <property type="project" value="UniProtKB-ARBA"/>
</dbReference>
<comment type="similarity">
    <text evidence="1">Belongs to the disease resistance NB-LRR family.</text>
</comment>
<dbReference type="FunFam" id="1.10.10.10:FF:000322">
    <property type="entry name" value="Probable disease resistance protein At1g63360"/>
    <property type="match status" value="1"/>
</dbReference>
<dbReference type="InterPro" id="IPR032675">
    <property type="entry name" value="LRR_dom_sf"/>
</dbReference>
<dbReference type="PROSITE" id="PS51450">
    <property type="entry name" value="LRR"/>
    <property type="match status" value="1"/>
</dbReference>
<feature type="domain" description="Disease resistance R13L4/SHOC-2-like LRR" evidence="10">
    <location>
        <begin position="587"/>
        <end position="728"/>
    </location>
</feature>
<feature type="domain" description="R13L1/DRL21-like LRR repeat region" evidence="11">
    <location>
        <begin position="875"/>
        <end position="1018"/>
    </location>
</feature>
<dbReference type="InterPro" id="IPR036388">
    <property type="entry name" value="WH-like_DNA-bd_sf"/>
</dbReference>
<evidence type="ECO:0000256" key="6">
    <source>
        <dbReference type="ARBA" id="ARBA00022840"/>
    </source>
</evidence>
<dbReference type="Gene3D" id="1.20.5.4130">
    <property type="match status" value="1"/>
</dbReference>
<evidence type="ECO:0000256" key="5">
    <source>
        <dbReference type="ARBA" id="ARBA00022821"/>
    </source>
</evidence>
<dbReference type="SUPFAM" id="SSF52058">
    <property type="entry name" value="L domain-like"/>
    <property type="match status" value="3"/>
</dbReference>
<feature type="domain" description="NB-ARC" evidence="7">
    <location>
        <begin position="182"/>
        <end position="350"/>
    </location>
</feature>
<evidence type="ECO:0000259" key="10">
    <source>
        <dbReference type="Pfam" id="PF23598"/>
    </source>
</evidence>